<evidence type="ECO:0000313" key="1">
    <source>
        <dbReference type="EMBL" id="MBM7616392.1"/>
    </source>
</evidence>
<keyword evidence="2" id="KW-1185">Reference proteome</keyword>
<sequence>MATINYLASDFDVTTWGSLLSGDKKLTCTWADVVRAAITLGKHNYAAIFKYNSFSKYEMIFRAAMIYTSLMEDSGTYKIRRTELFKHLDPSEKGAISYFLGLTNAKIFAEKLLDVPWLMHLDVYKPKHKLDHLGNTRPDLFGYNISKNGWVVIEAKGRSRGFSRKAFEKAKAQSQNLVSIASQNPILNVAIQSYFPSDAIKVKIADPEAKKDGIHLDITMEKWIGYNRLDNKNKVM</sequence>
<name>A0ABS2NU49_9FIRM</name>
<proteinExistence type="predicted"/>
<gene>
    <name evidence="1" type="ORF">JOC73_002975</name>
</gene>
<evidence type="ECO:0000313" key="2">
    <source>
        <dbReference type="Proteomes" id="UP001314796"/>
    </source>
</evidence>
<reference evidence="1 2" key="1">
    <citation type="submission" date="2021-01" db="EMBL/GenBank/DDBJ databases">
        <title>Genomic Encyclopedia of Type Strains, Phase IV (KMG-IV): sequencing the most valuable type-strain genomes for metagenomic binning, comparative biology and taxonomic classification.</title>
        <authorList>
            <person name="Goeker M."/>
        </authorList>
    </citation>
    <scope>NUCLEOTIDE SEQUENCE [LARGE SCALE GENOMIC DNA]</scope>
    <source>
        <strain evidence="1 2">DSM 25890</strain>
    </source>
</reference>
<accession>A0ABS2NU49</accession>
<dbReference type="EMBL" id="JAFBEE010000035">
    <property type="protein sequence ID" value="MBM7616392.1"/>
    <property type="molecule type" value="Genomic_DNA"/>
</dbReference>
<organism evidence="1 2">
    <name type="scientific">Alkaliphilus hydrothermalis</name>
    <dbReference type="NCBI Taxonomy" id="1482730"/>
    <lineage>
        <taxon>Bacteria</taxon>
        <taxon>Bacillati</taxon>
        <taxon>Bacillota</taxon>
        <taxon>Clostridia</taxon>
        <taxon>Peptostreptococcales</taxon>
        <taxon>Natronincolaceae</taxon>
        <taxon>Alkaliphilus</taxon>
    </lineage>
</organism>
<dbReference type="Proteomes" id="UP001314796">
    <property type="component" value="Unassembled WGS sequence"/>
</dbReference>
<dbReference type="RefSeq" id="WP_204404558.1">
    <property type="nucleotide sequence ID" value="NZ_JAFBEE010000035.1"/>
</dbReference>
<comment type="caution">
    <text evidence="1">The sequence shown here is derived from an EMBL/GenBank/DDBJ whole genome shotgun (WGS) entry which is preliminary data.</text>
</comment>
<protein>
    <recommendedName>
        <fullName evidence="3">Protein NO VEIN C-terminal domain-containing protein</fullName>
    </recommendedName>
</protein>
<evidence type="ECO:0008006" key="3">
    <source>
        <dbReference type="Google" id="ProtNLM"/>
    </source>
</evidence>